<comment type="caution">
    <text evidence="2">The sequence shown here is derived from an EMBL/GenBank/DDBJ whole genome shotgun (WGS) entry which is preliminary data.</text>
</comment>
<evidence type="ECO:0000313" key="2">
    <source>
        <dbReference type="EMBL" id="GGG18786.1"/>
    </source>
</evidence>
<dbReference type="Proteomes" id="UP000608420">
    <property type="component" value="Unassembled WGS sequence"/>
</dbReference>
<dbReference type="RefSeq" id="WP_120460131.1">
    <property type="nucleotide sequence ID" value="NZ_BMIW01000054.1"/>
</dbReference>
<organism evidence="2 3">
    <name type="scientific">Paenibacillus aceti</name>
    <dbReference type="NCBI Taxonomy" id="1820010"/>
    <lineage>
        <taxon>Bacteria</taxon>
        <taxon>Bacillati</taxon>
        <taxon>Bacillota</taxon>
        <taxon>Bacilli</taxon>
        <taxon>Bacillales</taxon>
        <taxon>Paenibacillaceae</taxon>
        <taxon>Paenibacillus</taxon>
    </lineage>
</organism>
<evidence type="ECO:0000313" key="3">
    <source>
        <dbReference type="Proteomes" id="UP000608420"/>
    </source>
</evidence>
<dbReference type="SMART" id="SM00260">
    <property type="entry name" value="CheW"/>
    <property type="match status" value="1"/>
</dbReference>
<proteinExistence type="predicted"/>
<keyword evidence="3" id="KW-1185">Reference proteome</keyword>
<protein>
    <submittedName>
        <fullName evidence="2">Chemotaxis protein CheW</fullName>
    </submittedName>
</protein>
<dbReference type="PANTHER" id="PTHR22617:SF23">
    <property type="entry name" value="CHEMOTAXIS PROTEIN CHEW"/>
    <property type="match status" value="1"/>
</dbReference>
<dbReference type="Gene3D" id="2.30.30.40">
    <property type="entry name" value="SH3 Domains"/>
    <property type="match status" value="1"/>
</dbReference>
<dbReference type="InterPro" id="IPR036061">
    <property type="entry name" value="CheW-like_dom_sf"/>
</dbReference>
<feature type="domain" description="CheW-like" evidence="1">
    <location>
        <begin position="6"/>
        <end position="141"/>
    </location>
</feature>
<evidence type="ECO:0000259" key="1">
    <source>
        <dbReference type="PROSITE" id="PS50851"/>
    </source>
</evidence>
<reference evidence="3" key="1">
    <citation type="journal article" date="2019" name="Int. J. Syst. Evol. Microbiol.">
        <title>The Global Catalogue of Microorganisms (GCM) 10K type strain sequencing project: providing services to taxonomists for standard genome sequencing and annotation.</title>
        <authorList>
            <consortium name="The Broad Institute Genomics Platform"/>
            <consortium name="The Broad Institute Genome Sequencing Center for Infectious Disease"/>
            <person name="Wu L."/>
            <person name="Ma J."/>
        </authorList>
    </citation>
    <scope>NUCLEOTIDE SEQUENCE [LARGE SCALE GENOMIC DNA]</scope>
    <source>
        <strain evidence="3">CGMCC 1.15420</strain>
    </source>
</reference>
<gene>
    <name evidence="2" type="primary">cheW-2</name>
    <name evidence="2" type="ORF">GCM10010913_46160</name>
</gene>
<name>A0ABQ1W8I0_9BACL</name>
<dbReference type="EMBL" id="BMIW01000054">
    <property type="protein sequence ID" value="GGG18786.1"/>
    <property type="molecule type" value="Genomic_DNA"/>
</dbReference>
<dbReference type="PANTHER" id="PTHR22617">
    <property type="entry name" value="CHEMOTAXIS SENSOR HISTIDINE KINASE-RELATED"/>
    <property type="match status" value="1"/>
</dbReference>
<dbReference type="InterPro" id="IPR039315">
    <property type="entry name" value="CheW"/>
</dbReference>
<dbReference type="PROSITE" id="PS50851">
    <property type="entry name" value="CHEW"/>
    <property type="match status" value="1"/>
</dbReference>
<dbReference type="Pfam" id="PF01584">
    <property type="entry name" value="CheW"/>
    <property type="match status" value="1"/>
</dbReference>
<dbReference type="InterPro" id="IPR002545">
    <property type="entry name" value="CheW-lke_dom"/>
</dbReference>
<accession>A0ABQ1W8I0</accession>
<sequence>MTTTLQTQYIEIEIENERYALNICDIHEIIKMQDITEIPTSKSYVIGVINLRGKIVPVVSLRNRFGLPEASYSKSTRIVVVNYANEMIGIVVDRVNRVATFANMQPPSERIGDLQDTYFAGIGFTETGLVGVLKLEHVLHE</sequence>
<dbReference type="Gene3D" id="2.40.50.180">
    <property type="entry name" value="CheA-289, Domain 4"/>
    <property type="match status" value="1"/>
</dbReference>
<dbReference type="SUPFAM" id="SSF50341">
    <property type="entry name" value="CheW-like"/>
    <property type="match status" value="1"/>
</dbReference>